<dbReference type="RefSeq" id="WP_394822186.1">
    <property type="nucleotide sequence ID" value="NZ_CP089984.1"/>
</dbReference>
<keyword evidence="3" id="KW-1185">Reference proteome</keyword>
<accession>A0ABZ2LNT4</accession>
<gene>
    <name evidence="2" type="ORF">LZC94_32540</name>
</gene>
<proteinExistence type="predicted"/>
<dbReference type="EMBL" id="CP089984">
    <property type="protein sequence ID" value="WXB12564.1"/>
    <property type="molecule type" value="Genomic_DNA"/>
</dbReference>
<organism evidence="2 3">
    <name type="scientific">Pendulispora albinea</name>
    <dbReference type="NCBI Taxonomy" id="2741071"/>
    <lineage>
        <taxon>Bacteria</taxon>
        <taxon>Pseudomonadati</taxon>
        <taxon>Myxococcota</taxon>
        <taxon>Myxococcia</taxon>
        <taxon>Myxococcales</taxon>
        <taxon>Sorangiineae</taxon>
        <taxon>Pendulisporaceae</taxon>
        <taxon>Pendulispora</taxon>
    </lineage>
</organism>
<reference evidence="2 3" key="1">
    <citation type="submission" date="2021-12" db="EMBL/GenBank/DDBJ databases">
        <title>Discovery of the Pendulisporaceae a myxobacterial family with distinct sporulation behavior and unique specialized metabolism.</title>
        <authorList>
            <person name="Garcia R."/>
            <person name="Popoff A."/>
            <person name="Bader C.D."/>
            <person name="Loehr J."/>
            <person name="Walesch S."/>
            <person name="Walt C."/>
            <person name="Boldt J."/>
            <person name="Bunk B."/>
            <person name="Haeckl F.J.F.P.J."/>
            <person name="Gunesch A.P."/>
            <person name="Birkelbach J."/>
            <person name="Nuebel U."/>
            <person name="Pietschmann T."/>
            <person name="Bach T."/>
            <person name="Mueller R."/>
        </authorList>
    </citation>
    <scope>NUCLEOTIDE SEQUENCE [LARGE SCALE GENOMIC DNA]</scope>
    <source>
        <strain evidence="2 3">MSr11954</strain>
    </source>
</reference>
<evidence type="ECO:0000313" key="2">
    <source>
        <dbReference type="EMBL" id="WXB12564.1"/>
    </source>
</evidence>
<sequence length="188" mass="20803">MSLVRPRSSLSELVLPVTLWSAGEDNDVLASSEAWRGKSTIAGAPPPDTTEWIRPHRIDVVGTRELRQLDPSRLGVKYFVTCRSSDEEDYRRVSCGLERRHHFAMGSMLLGDEVVAVALRPVGCLFELFPVLTRPKTPRHLPLGALRIATMHLLSASAKLDAEGASKSSEPRGDEPAETGGYLDWLWK</sequence>
<name>A0ABZ2LNT4_9BACT</name>
<evidence type="ECO:0000313" key="3">
    <source>
        <dbReference type="Proteomes" id="UP001370348"/>
    </source>
</evidence>
<feature type="region of interest" description="Disordered" evidence="1">
    <location>
        <begin position="163"/>
        <end position="183"/>
    </location>
</feature>
<feature type="compositionally biased region" description="Basic and acidic residues" evidence="1">
    <location>
        <begin position="163"/>
        <end position="175"/>
    </location>
</feature>
<dbReference type="Proteomes" id="UP001370348">
    <property type="component" value="Chromosome"/>
</dbReference>
<protein>
    <submittedName>
        <fullName evidence="2">Uncharacterized protein</fullName>
    </submittedName>
</protein>
<evidence type="ECO:0000256" key="1">
    <source>
        <dbReference type="SAM" id="MobiDB-lite"/>
    </source>
</evidence>